<dbReference type="Pfam" id="PF15778">
    <property type="entry name" value="UNC80_N"/>
    <property type="match status" value="1"/>
</dbReference>
<dbReference type="AlphaFoldDB" id="A0A448X4J5"/>
<reference evidence="2" key="1">
    <citation type="submission" date="2018-11" db="EMBL/GenBank/DDBJ databases">
        <authorList>
            <consortium name="Pathogen Informatics"/>
        </authorList>
    </citation>
    <scope>NUCLEOTIDE SEQUENCE</scope>
</reference>
<dbReference type="OrthoDB" id="5584001at2759"/>
<dbReference type="InterPro" id="IPR031542">
    <property type="entry name" value="UNC80_N"/>
</dbReference>
<dbReference type="GO" id="GO:0005261">
    <property type="term" value="F:monoatomic cation channel activity"/>
    <property type="evidence" value="ECO:0007669"/>
    <property type="project" value="TreeGrafter"/>
</dbReference>
<protein>
    <recommendedName>
        <fullName evidence="1">Cation channel complex component UNC80 N-terminal domain-containing protein</fullName>
    </recommendedName>
</protein>
<evidence type="ECO:0000313" key="2">
    <source>
        <dbReference type="EMBL" id="VEL27902.1"/>
    </source>
</evidence>
<proteinExistence type="predicted"/>
<dbReference type="GO" id="GO:0030424">
    <property type="term" value="C:axon"/>
    <property type="evidence" value="ECO:0007669"/>
    <property type="project" value="TreeGrafter"/>
</dbReference>
<dbReference type="EMBL" id="CAAALY010090813">
    <property type="protein sequence ID" value="VEL27902.1"/>
    <property type="molecule type" value="Genomic_DNA"/>
</dbReference>
<dbReference type="PANTHER" id="PTHR31781">
    <property type="entry name" value="UNC80"/>
    <property type="match status" value="1"/>
</dbReference>
<dbReference type="GO" id="GO:0034703">
    <property type="term" value="C:cation channel complex"/>
    <property type="evidence" value="ECO:0007669"/>
    <property type="project" value="TreeGrafter"/>
</dbReference>
<evidence type="ECO:0000259" key="1">
    <source>
        <dbReference type="Pfam" id="PF15778"/>
    </source>
</evidence>
<dbReference type="Proteomes" id="UP000784294">
    <property type="component" value="Unassembled WGS sequence"/>
</dbReference>
<gene>
    <name evidence="2" type="ORF">PXEA_LOCUS21342</name>
</gene>
<keyword evidence="3" id="KW-1185">Reference proteome</keyword>
<feature type="domain" description="Cation channel complex component UNC80 N-terminal" evidence="1">
    <location>
        <begin position="3"/>
        <end position="66"/>
    </location>
</feature>
<dbReference type="PANTHER" id="PTHR31781:SF1">
    <property type="entry name" value="PROTEIN UNC-80 HOMOLOG"/>
    <property type="match status" value="1"/>
</dbReference>
<name>A0A448X4J5_9PLAT</name>
<accession>A0A448X4J5</accession>
<dbReference type="GO" id="GO:0055080">
    <property type="term" value="P:monoatomic cation homeostasis"/>
    <property type="evidence" value="ECO:0007669"/>
    <property type="project" value="TreeGrafter"/>
</dbReference>
<evidence type="ECO:0000313" key="3">
    <source>
        <dbReference type="Proteomes" id="UP000784294"/>
    </source>
</evidence>
<sequence>MRPKASYLHDIASLQLFIHLFAPLLEQLQPADFDSLKLESGLAIWLPLFTWSQPAGGCFRLPVKPQRNKRTWLNLFSDEEPSEWQYYGLPSPSYRTSPLFEKSRQQNHYIVSVANASISSIPDKECKKAQQDQGTSHAMDLLPQAVICSQADKSVLDLTSPHLNLPNFESDEDKEEEVDYVFPPHLPLENHH</sequence>
<organism evidence="2 3">
    <name type="scientific">Protopolystoma xenopodis</name>
    <dbReference type="NCBI Taxonomy" id="117903"/>
    <lineage>
        <taxon>Eukaryota</taxon>
        <taxon>Metazoa</taxon>
        <taxon>Spiralia</taxon>
        <taxon>Lophotrochozoa</taxon>
        <taxon>Platyhelminthes</taxon>
        <taxon>Monogenea</taxon>
        <taxon>Polyopisthocotylea</taxon>
        <taxon>Polystomatidea</taxon>
        <taxon>Polystomatidae</taxon>
        <taxon>Protopolystoma</taxon>
    </lineage>
</organism>
<comment type="caution">
    <text evidence="2">The sequence shown here is derived from an EMBL/GenBank/DDBJ whole genome shotgun (WGS) entry which is preliminary data.</text>
</comment>